<evidence type="ECO:0000313" key="2">
    <source>
        <dbReference type="Proteomes" id="UP001207440"/>
    </source>
</evidence>
<gene>
    <name evidence="1" type="ORF">OKE68_10610</name>
</gene>
<comment type="caution">
    <text evidence="1">The sequence shown here is derived from an EMBL/GenBank/DDBJ whole genome shotgun (WGS) entry which is preliminary data.</text>
</comment>
<reference evidence="1" key="1">
    <citation type="submission" date="2022-10" db="EMBL/GenBank/DDBJ databases">
        <title>Sifting through the core-genome to identify putative cross-protective antigens against Riemerella anatipestifer.</title>
        <authorList>
            <person name="Zheng X."/>
            <person name="Zhang W."/>
        </authorList>
    </citation>
    <scope>NUCLEOTIDE SEQUENCE</scope>
    <source>
        <strain evidence="1">ZWRA178</strain>
    </source>
</reference>
<dbReference type="EMBL" id="JAOZYT010000096">
    <property type="protein sequence ID" value="MCW0524763.1"/>
    <property type="molecule type" value="Genomic_DNA"/>
</dbReference>
<dbReference type="AlphaFoldDB" id="A0AAP3AQY5"/>
<sequence length="130" mass="14621">MFKSETTAPTANNSSDAQRQIVRSVAIGIIKDAILFERIHDGLFMVINAFKSNGHSKNLAAAQQYSGIGNAINLICDGECPCDDLYSKLTSVFLNIHQQEKSDNLLYISERVYNEWSEVIRDFYINRKSA</sequence>
<accession>A0AAP3AQY5</accession>
<name>A0AAP3AQY5_RIEAN</name>
<proteinExistence type="predicted"/>
<dbReference type="Proteomes" id="UP001207440">
    <property type="component" value="Unassembled WGS sequence"/>
</dbReference>
<dbReference type="RefSeq" id="WP_214193799.1">
    <property type="nucleotide sequence ID" value="NZ_CP081925.1"/>
</dbReference>
<evidence type="ECO:0000313" key="1">
    <source>
        <dbReference type="EMBL" id="MCW0524763.1"/>
    </source>
</evidence>
<protein>
    <submittedName>
        <fullName evidence="1">Uncharacterized protein</fullName>
    </submittedName>
</protein>
<organism evidence="1 2">
    <name type="scientific">Riemerella anatipestifer</name>
    <name type="common">Moraxella anatipestifer</name>
    <dbReference type="NCBI Taxonomy" id="34085"/>
    <lineage>
        <taxon>Bacteria</taxon>
        <taxon>Pseudomonadati</taxon>
        <taxon>Bacteroidota</taxon>
        <taxon>Flavobacteriia</taxon>
        <taxon>Flavobacteriales</taxon>
        <taxon>Weeksellaceae</taxon>
        <taxon>Riemerella</taxon>
    </lineage>
</organism>